<comment type="similarity">
    <text evidence="1 2">Belongs to the glycosyltransferase 77 family.</text>
</comment>
<dbReference type="InterPro" id="IPR029044">
    <property type="entry name" value="Nucleotide-diphossugar_trans"/>
</dbReference>
<evidence type="ECO:0000259" key="4">
    <source>
        <dbReference type="Pfam" id="PF03407"/>
    </source>
</evidence>
<gene>
    <name evidence="5" type="ORF">SASPL_126076</name>
</gene>
<keyword evidence="2" id="KW-0961">Cell wall biogenesis/degradation</keyword>
<dbReference type="GO" id="GO:0080147">
    <property type="term" value="P:root hair cell development"/>
    <property type="evidence" value="ECO:0007669"/>
    <property type="project" value="InterPro"/>
</dbReference>
<keyword evidence="2" id="KW-0472">Membrane</keyword>
<keyword evidence="2" id="KW-0808">Transferase</keyword>
<proteinExistence type="inferred from homology"/>
<keyword evidence="2" id="KW-0735">Signal-anchor</keyword>
<dbReference type="GO" id="GO:0016757">
    <property type="term" value="F:glycosyltransferase activity"/>
    <property type="evidence" value="ECO:0007669"/>
    <property type="project" value="UniProtKB-KW"/>
</dbReference>
<keyword evidence="2" id="KW-1133">Transmembrane helix</keyword>
<keyword evidence="3" id="KW-0175">Coiled coil</keyword>
<comment type="subcellular location">
    <subcellularLocation>
        <location evidence="2">Golgi apparatus membrane</location>
        <topology evidence="2">Single-pass type II membrane protein</topology>
    </subcellularLocation>
</comment>
<evidence type="ECO:0000256" key="2">
    <source>
        <dbReference type="RuleBase" id="RU363055"/>
    </source>
</evidence>
<keyword evidence="6" id="KW-1185">Reference proteome</keyword>
<dbReference type="Pfam" id="PF03407">
    <property type="entry name" value="Nucleotid_trans"/>
    <property type="match status" value="1"/>
</dbReference>
<dbReference type="PANTHER" id="PTHR46581:SF3">
    <property type="entry name" value="ARABINOSYLTRANSFERASE RRA3"/>
    <property type="match status" value="1"/>
</dbReference>
<dbReference type="GO" id="GO:0000139">
    <property type="term" value="C:Golgi membrane"/>
    <property type="evidence" value="ECO:0007669"/>
    <property type="project" value="UniProtKB-SubCell"/>
</dbReference>
<dbReference type="AlphaFoldDB" id="A0A8X8ZQF8"/>
<dbReference type="PANTHER" id="PTHR46581">
    <property type="entry name" value="ARABINOSYLTRANSFERASE RRA3"/>
    <property type="match status" value="1"/>
</dbReference>
<dbReference type="InterPro" id="IPR044290">
    <property type="entry name" value="RRA1/2/3"/>
</dbReference>
<dbReference type="InterPro" id="IPR005069">
    <property type="entry name" value="Nucl-diP-sugar_transferase"/>
</dbReference>
<dbReference type="Proteomes" id="UP000298416">
    <property type="component" value="Unassembled WGS sequence"/>
</dbReference>
<keyword evidence="2" id="KW-0328">Glycosyltransferase</keyword>
<protein>
    <recommendedName>
        <fullName evidence="2">Glycosyltransferase</fullName>
        <ecNumber evidence="2">2.4.2.-</ecNumber>
    </recommendedName>
</protein>
<dbReference type="EC" id="2.4.2.-" evidence="2"/>
<dbReference type="EMBL" id="PNBA02000009">
    <property type="protein sequence ID" value="KAG6413367.1"/>
    <property type="molecule type" value="Genomic_DNA"/>
</dbReference>
<evidence type="ECO:0000256" key="3">
    <source>
        <dbReference type="SAM" id="Coils"/>
    </source>
</evidence>
<keyword evidence="2" id="KW-0812">Transmembrane</keyword>
<dbReference type="GO" id="GO:0071555">
    <property type="term" value="P:cell wall organization"/>
    <property type="evidence" value="ECO:0007669"/>
    <property type="project" value="UniProtKB-KW"/>
</dbReference>
<accession>A0A8X8ZQF8</accession>
<organism evidence="5">
    <name type="scientific">Salvia splendens</name>
    <name type="common">Scarlet sage</name>
    <dbReference type="NCBI Taxonomy" id="180675"/>
    <lineage>
        <taxon>Eukaryota</taxon>
        <taxon>Viridiplantae</taxon>
        <taxon>Streptophyta</taxon>
        <taxon>Embryophyta</taxon>
        <taxon>Tracheophyta</taxon>
        <taxon>Spermatophyta</taxon>
        <taxon>Magnoliopsida</taxon>
        <taxon>eudicotyledons</taxon>
        <taxon>Gunneridae</taxon>
        <taxon>Pentapetalae</taxon>
        <taxon>asterids</taxon>
        <taxon>lamiids</taxon>
        <taxon>Lamiales</taxon>
        <taxon>Lamiaceae</taxon>
        <taxon>Nepetoideae</taxon>
        <taxon>Mentheae</taxon>
        <taxon>Salviinae</taxon>
        <taxon>Salvia</taxon>
        <taxon>Salvia subgen. Calosphace</taxon>
        <taxon>core Calosphace</taxon>
    </lineage>
</organism>
<keyword evidence="2" id="KW-0333">Golgi apparatus</keyword>
<dbReference type="SUPFAM" id="SSF53448">
    <property type="entry name" value="Nucleotide-diphospho-sugar transferases"/>
    <property type="match status" value="1"/>
</dbReference>
<feature type="transmembrane region" description="Helical" evidence="2">
    <location>
        <begin position="53"/>
        <end position="71"/>
    </location>
</feature>
<comment type="caution">
    <text evidence="5">The sequence shown here is derived from an EMBL/GenBank/DDBJ whole genome shotgun (WGS) entry which is preliminary data.</text>
</comment>
<evidence type="ECO:0000313" key="5">
    <source>
        <dbReference type="EMBL" id="KAG6413367.1"/>
    </source>
</evidence>
<reference evidence="5" key="1">
    <citation type="submission" date="2018-01" db="EMBL/GenBank/DDBJ databases">
        <authorList>
            <person name="Mao J.F."/>
        </authorList>
    </citation>
    <scope>NUCLEOTIDE SEQUENCE</scope>
    <source>
        <strain evidence="5">Huo1</strain>
        <tissue evidence="5">Leaf</tissue>
    </source>
</reference>
<sequence>MKGVVLLITGTAEFVLNNACCSNRVLLIRREKVMLGGRRETALMKKDGGKSRIASAIFVGILLGCVFAFFYPDGFFVLSSTPLSRRRVAASDPEVITSSCESSERINLLKSEFVAASEKNAELKRQVKELTEKLRFAEQGKDNAQKQVMVLGKQQKAGPFGTVKALRTNPAVVPNESVNPKLAKLLEKVAVNHEIIVTLANSNVKDMLEVWFTNIKRVGIPNYLVFALDEEIYNLCLANGVPVYKKDVEEINEDKNFESIARTGGNHAVSGLKFRILREFLQMGYSVLLSDVDIVYLQNPFEHLYRDSDVESMTDGHNNMTAYGYNDVFDEPEMGWARYAHTMRIWVYNSGFFYIRPTIPSIELLDRVAGRLARENAWDQAVFNEELFYPSHPGYEGLHASRRTMDHYMFMNSKVLFKTVRKDSQLRKLKPVVIHVNYHPDKLWRMKAVVEYYVNGKQDALDPFPDGSS</sequence>
<evidence type="ECO:0000313" key="6">
    <source>
        <dbReference type="Proteomes" id="UP000298416"/>
    </source>
</evidence>
<feature type="coiled-coil region" evidence="3">
    <location>
        <begin position="106"/>
        <end position="147"/>
    </location>
</feature>
<reference evidence="5" key="2">
    <citation type="submission" date="2020-08" db="EMBL/GenBank/DDBJ databases">
        <title>Plant Genome Project.</title>
        <authorList>
            <person name="Zhang R.-G."/>
        </authorList>
    </citation>
    <scope>NUCLEOTIDE SEQUENCE</scope>
    <source>
        <strain evidence="5">Huo1</strain>
        <tissue evidence="5">Leaf</tissue>
    </source>
</reference>
<feature type="domain" description="Nucleotide-diphospho-sugar transferase" evidence="4">
    <location>
        <begin position="220"/>
        <end position="442"/>
    </location>
</feature>
<evidence type="ECO:0000256" key="1">
    <source>
        <dbReference type="ARBA" id="ARBA00007033"/>
    </source>
</evidence>
<name>A0A8X8ZQF8_SALSN</name>